<proteinExistence type="predicted"/>
<organism evidence="1 2">
    <name type="scientific">Thiorhodovibrio frisius</name>
    <dbReference type="NCBI Taxonomy" id="631362"/>
    <lineage>
        <taxon>Bacteria</taxon>
        <taxon>Pseudomonadati</taxon>
        <taxon>Pseudomonadota</taxon>
        <taxon>Gammaproteobacteria</taxon>
        <taxon>Chromatiales</taxon>
        <taxon>Chromatiaceae</taxon>
        <taxon>Thiorhodovibrio</taxon>
    </lineage>
</organism>
<evidence type="ECO:0000313" key="1">
    <source>
        <dbReference type="EMBL" id="EIC19700.1"/>
    </source>
</evidence>
<dbReference type="eggNOG" id="ENOG5033CHR">
    <property type="taxonomic scope" value="Bacteria"/>
</dbReference>
<gene>
    <name evidence="1" type="ORF">Thi970DRAFT_03292</name>
</gene>
<dbReference type="SUPFAM" id="SSF81301">
    <property type="entry name" value="Nucleotidyltransferase"/>
    <property type="match status" value="1"/>
</dbReference>
<dbReference type="EMBL" id="JH603170">
    <property type="protein sequence ID" value="EIC19700.1"/>
    <property type="molecule type" value="Genomic_DNA"/>
</dbReference>
<dbReference type="RefSeq" id="WP_009150105.1">
    <property type="nucleotide sequence ID" value="NZ_CP121471.1"/>
</dbReference>
<reference evidence="1 2" key="2">
    <citation type="submission" date="2011-11" db="EMBL/GenBank/DDBJ databases">
        <authorList>
            <consortium name="US DOE Joint Genome Institute"/>
            <person name="Lucas S."/>
            <person name="Han J."/>
            <person name="Lapidus A."/>
            <person name="Cheng J.-F."/>
            <person name="Goodwin L."/>
            <person name="Pitluck S."/>
            <person name="Peters L."/>
            <person name="Ovchinnikova G."/>
            <person name="Zhang X."/>
            <person name="Detter J.C."/>
            <person name="Han C."/>
            <person name="Tapia R."/>
            <person name="Land M."/>
            <person name="Hauser L."/>
            <person name="Kyrpides N."/>
            <person name="Ivanova N."/>
            <person name="Pagani I."/>
            <person name="Vogl K."/>
            <person name="Liu Z."/>
            <person name="Overmann J."/>
            <person name="Frigaard N.-U."/>
            <person name="Bryant D."/>
            <person name="Woyke T."/>
        </authorList>
    </citation>
    <scope>NUCLEOTIDE SEQUENCE [LARGE SCALE GENOMIC DNA]</scope>
    <source>
        <strain evidence="1 2">970</strain>
    </source>
</reference>
<dbReference type="HOGENOM" id="CLU_1864246_0_0_6"/>
<protein>
    <recommendedName>
        <fullName evidence="3">Nucleotidyltransferase family protein</fullName>
    </recommendedName>
</protein>
<sequence>MLSWWRKWLGKDAGRASESSPDAGGDNDLEYTRPATWQDVITTVRLLNRAGVRYILVGGYALAAHGYVRMTTDIDIAVAPDPGNSARWVAALAELPDGVCAAMAGEADPFDGDHLHAIRLNDSFTMDLLPGVRRLGG</sequence>
<evidence type="ECO:0000313" key="2">
    <source>
        <dbReference type="Proteomes" id="UP000002964"/>
    </source>
</evidence>
<accession>H8Z6K2</accession>
<dbReference type="Proteomes" id="UP000002964">
    <property type="component" value="Unassembled WGS sequence"/>
</dbReference>
<reference evidence="2" key="1">
    <citation type="submission" date="2011-06" db="EMBL/GenBank/DDBJ databases">
        <authorList>
            <consortium name="US DOE Joint Genome Institute (JGI-PGF)"/>
            <person name="Lucas S."/>
            <person name="Han J."/>
            <person name="Lapidus A."/>
            <person name="Cheng J.-F."/>
            <person name="Goodwin L."/>
            <person name="Pitluck S."/>
            <person name="Peters L."/>
            <person name="Land M.L."/>
            <person name="Hauser L."/>
            <person name="Vogl K."/>
            <person name="Liu Z."/>
            <person name="Overmann J."/>
            <person name="Frigaard N.-U."/>
            <person name="Bryant D.A."/>
            <person name="Woyke T.J."/>
        </authorList>
    </citation>
    <scope>NUCLEOTIDE SEQUENCE [LARGE SCALE GENOMIC DNA]</scope>
    <source>
        <strain evidence="2">970</strain>
    </source>
</reference>
<keyword evidence="2" id="KW-1185">Reference proteome</keyword>
<dbReference type="STRING" id="631362.Thi970DRAFT_03292"/>
<evidence type="ECO:0008006" key="3">
    <source>
        <dbReference type="Google" id="ProtNLM"/>
    </source>
</evidence>
<dbReference type="AlphaFoldDB" id="H8Z6K2"/>
<dbReference type="OrthoDB" id="284878at2"/>
<name>H8Z6K2_9GAMM</name>
<dbReference type="Gene3D" id="3.30.460.40">
    <property type="match status" value="1"/>
</dbReference>
<dbReference type="InterPro" id="IPR043519">
    <property type="entry name" value="NT_sf"/>
</dbReference>